<evidence type="ECO:0000313" key="9">
    <source>
        <dbReference type="Proteomes" id="UP000319014"/>
    </source>
</evidence>
<gene>
    <name evidence="8" type="ORF">SAMN06265221_11533</name>
</gene>
<protein>
    <submittedName>
        <fullName evidence="8">FMN-dependent oxidoreductase, nitrilotriacetate monooxygenase family</fullName>
    </submittedName>
</protein>
<feature type="binding site" evidence="6">
    <location>
        <position position="154"/>
    </location>
    <ligand>
        <name>FMN</name>
        <dbReference type="ChEBI" id="CHEBI:58210"/>
    </ligand>
</feature>
<dbReference type="EMBL" id="FXTK01000015">
    <property type="protein sequence ID" value="SMO86800.1"/>
    <property type="molecule type" value="Genomic_DNA"/>
</dbReference>
<dbReference type="InterPro" id="IPR051260">
    <property type="entry name" value="Diverse_substr_monoxygenases"/>
</dbReference>
<comment type="similarity">
    <text evidence="5">Belongs to the NtaA/SnaA/DszA monooxygenase family.</text>
</comment>
<dbReference type="PIRSF" id="PIRSF000337">
    <property type="entry name" value="NTA_MOA"/>
    <property type="match status" value="1"/>
</dbReference>
<evidence type="ECO:0000256" key="6">
    <source>
        <dbReference type="PIRSR" id="PIRSR000337-1"/>
    </source>
</evidence>
<evidence type="ECO:0000256" key="1">
    <source>
        <dbReference type="ARBA" id="ARBA00022630"/>
    </source>
</evidence>
<evidence type="ECO:0000313" key="8">
    <source>
        <dbReference type="EMBL" id="SMO86800.1"/>
    </source>
</evidence>
<keyword evidence="2 6" id="KW-0288">FMN</keyword>
<dbReference type="Gene3D" id="3.20.20.30">
    <property type="entry name" value="Luciferase-like domain"/>
    <property type="match status" value="1"/>
</dbReference>
<reference evidence="8 9" key="1">
    <citation type="submission" date="2017-05" db="EMBL/GenBank/DDBJ databases">
        <authorList>
            <person name="Varghese N."/>
            <person name="Submissions S."/>
        </authorList>
    </citation>
    <scope>NUCLEOTIDE SEQUENCE [LARGE SCALE GENOMIC DNA]</scope>
    <source>
        <strain evidence="8 9">DSM 100094</strain>
    </source>
</reference>
<dbReference type="AlphaFoldDB" id="A0A521EUJ9"/>
<feature type="binding site" evidence="6">
    <location>
        <position position="62"/>
    </location>
    <ligand>
        <name>FMN</name>
        <dbReference type="ChEBI" id="CHEBI:58210"/>
    </ligand>
</feature>
<accession>A0A521EUJ9</accession>
<dbReference type="PANTHER" id="PTHR30011:SF16">
    <property type="entry name" value="C2H2 FINGER DOMAIN TRANSCRIPTION FACTOR (EUROFUNG)-RELATED"/>
    <property type="match status" value="1"/>
</dbReference>
<dbReference type="SUPFAM" id="SSF51679">
    <property type="entry name" value="Bacterial luciferase-like"/>
    <property type="match status" value="1"/>
</dbReference>
<feature type="domain" description="Luciferase-like" evidence="7">
    <location>
        <begin position="25"/>
        <end position="392"/>
    </location>
</feature>
<dbReference type="NCBIfam" id="TIGR03860">
    <property type="entry name" value="FMN_nitrolo"/>
    <property type="match status" value="1"/>
</dbReference>
<feature type="binding site" evidence="6">
    <location>
        <position position="158"/>
    </location>
    <ligand>
        <name>FMN</name>
        <dbReference type="ChEBI" id="CHEBI:58210"/>
    </ligand>
</feature>
<dbReference type="InterPro" id="IPR011251">
    <property type="entry name" value="Luciferase-like_dom"/>
</dbReference>
<dbReference type="GO" id="GO:0004497">
    <property type="term" value="F:monooxygenase activity"/>
    <property type="evidence" value="ECO:0007669"/>
    <property type="project" value="UniProtKB-KW"/>
</dbReference>
<feature type="binding site" evidence="6">
    <location>
        <position position="104"/>
    </location>
    <ligand>
        <name>FMN</name>
        <dbReference type="ChEBI" id="CHEBI:58210"/>
    </ligand>
</feature>
<organism evidence="8 9">
    <name type="scientific">Paracoccus laeviglucosivorans</name>
    <dbReference type="NCBI Taxonomy" id="1197861"/>
    <lineage>
        <taxon>Bacteria</taxon>
        <taxon>Pseudomonadati</taxon>
        <taxon>Pseudomonadota</taxon>
        <taxon>Alphaproteobacteria</taxon>
        <taxon>Rhodobacterales</taxon>
        <taxon>Paracoccaceae</taxon>
        <taxon>Paracoccus</taxon>
    </lineage>
</organism>
<dbReference type="Proteomes" id="UP000319014">
    <property type="component" value="Unassembled WGS sequence"/>
</dbReference>
<dbReference type="RefSeq" id="WP_221930441.1">
    <property type="nucleotide sequence ID" value="NZ_FXTK01000015.1"/>
</dbReference>
<dbReference type="PANTHER" id="PTHR30011">
    <property type="entry name" value="ALKANESULFONATE MONOOXYGENASE-RELATED"/>
    <property type="match status" value="1"/>
</dbReference>
<dbReference type="GO" id="GO:0016705">
    <property type="term" value="F:oxidoreductase activity, acting on paired donors, with incorporation or reduction of molecular oxygen"/>
    <property type="evidence" value="ECO:0007669"/>
    <property type="project" value="InterPro"/>
</dbReference>
<keyword evidence="9" id="KW-1185">Reference proteome</keyword>
<evidence type="ECO:0000256" key="5">
    <source>
        <dbReference type="ARBA" id="ARBA00033748"/>
    </source>
</evidence>
<evidence type="ECO:0000256" key="2">
    <source>
        <dbReference type="ARBA" id="ARBA00022643"/>
    </source>
</evidence>
<dbReference type="InterPro" id="IPR016215">
    <property type="entry name" value="NTA_MOA"/>
</dbReference>
<feature type="binding site" evidence="6">
    <location>
        <position position="230"/>
    </location>
    <ligand>
        <name>FMN</name>
        <dbReference type="ChEBI" id="CHEBI:58210"/>
    </ligand>
</feature>
<dbReference type="Pfam" id="PF00296">
    <property type="entry name" value="Bac_luciferase"/>
    <property type="match status" value="1"/>
</dbReference>
<proteinExistence type="inferred from homology"/>
<evidence type="ECO:0000259" key="7">
    <source>
        <dbReference type="Pfam" id="PF00296"/>
    </source>
</evidence>
<keyword evidence="4 8" id="KW-0503">Monooxygenase</keyword>
<evidence type="ECO:0000256" key="4">
    <source>
        <dbReference type="ARBA" id="ARBA00023033"/>
    </source>
</evidence>
<dbReference type="CDD" id="cd01095">
    <property type="entry name" value="Nitrilotriacetate_monoxgenase"/>
    <property type="match status" value="1"/>
</dbReference>
<sequence>MTRIVSSASQMSLGLFLMGAGHHIAAWRLPDAPHGAATSFRHFRQIAQIAEAAKFDMIFFADSASIREFGHSAIGGDERAVRLEPLTLLSALSAATDRIGLVGTASTTYNEPFNLARRFASLDLLSNGRAGWNLVTTSNAEDGPNYSLAEHPHHAERYARAEEFEAVVRGLWHSWQGDDAFPIDKAGGRLFNPDRLHPLKHRGAHFDVRGPLGVPPSAQGHPVIVQAGASDAGREIAARSAEVIFAAHQNFDDAFAFYQDVKTRMARYGRAPDSLRILPGISPFIGRTRDQARAAFDELQALVTHEVGLKMLQPFTGGLDLRDYDPDGPLPDLPPTANAIGRQKLLVDLARRENLTIRQLYLHIAGARGHWQLVGTASDIADELEHYFRNGAADGFNVMPPALPRSLGPITEFLLPELRRRGLFRDEYTGATLRDHLGLPRPDLPAFPQSAA</sequence>
<keyword evidence="1 6" id="KW-0285">Flavoprotein</keyword>
<evidence type="ECO:0000256" key="3">
    <source>
        <dbReference type="ARBA" id="ARBA00023002"/>
    </source>
</evidence>
<keyword evidence="3" id="KW-0560">Oxidoreductase</keyword>
<name>A0A521EUJ9_9RHOB</name>
<dbReference type="InterPro" id="IPR036661">
    <property type="entry name" value="Luciferase-like_sf"/>
</dbReference>